<gene>
    <name evidence="1" type="ordered locus">TCELL_1185</name>
</gene>
<dbReference type="AlphaFoldDB" id="I3TFS0"/>
<keyword evidence="2" id="KW-1185">Reference proteome</keyword>
<protein>
    <submittedName>
        <fullName evidence="1">Rossmann fold nucleotide-binding protein-like protein</fullName>
    </submittedName>
</protein>
<dbReference type="HOGENOM" id="CLU_107614_0_1_2"/>
<dbReference type="Pfam" id="PF18306">
    <property type="entry name" value="LDcluster4"/>
    <property type="match status" value="1"/>
</dbReference>
<sequence>MYVGVAAHSGEPSVELARVAKRFVELLKDRCGVEHRIVVGGYWGLMKTVVDEALSAGFTVVVLPPVEEEDVSFPDRAVVVKTGLSFRGRSVALVRSSDLLVVLGGGSGCLQEAVTAYTEGKPVYALVSTGYPTDAISQWPEYLDDRRLAPVKKYRDVDELVRDLCLNEHERRKRARAIYG</sequence>
<dbReference type="InParanoid" id="I3TFS0"/>
<evidence type="ECO:0000313" key="1">
    <source>
        <dbReference type="EMBL" id="AFK51608.1"/>
    </source>
</evidence>
<dbReference type="EMBL" id="CP003531">
    <property type="protein sequence ID" value="AFK51608.1"/>
    <property type="molecule type" value="Genomic_DNA"/>
</dbReference>
<dbReference type="GeneID" id="13013504"/>
<dbReference type="Proteomes" id="UP000005270">
    <property type="component" value="Chromosome"/>
</dbReference>
<dbReference type="STRING" id="1184251.TCELL_1185"/>
<dbReference type="RefSeq" id="WP_014737858.1">
    <property type="nucleotide sequence ID" value="NC_017954.1"/>
</dbReference>
<organism evidence="1 2">
    <name type="scientific">Thermogladius calderae (strain DSM 22663 / VKM B-2946 / 1633)</name>
    <dbReference type="NCBI Taxonomy" id="1184251"/>
    <lineage>
        <taxon>Archaea</taxon>
        <taxon>Thermoproteota</taxon>
        <taxon>Thermoprotei</taxon>
        <taxon>Desulfurococcales</taxon>
        <taxon>Desulfurococcaceae</taxon>
        <taxon>Thermogladius</taxon>
    </lineage>
</organism>
<dbReference type="Gene3D" id="3.40.50.450">
    <property type="match status" value="1"/>
</dbReference>
<dbReference type="eggNOG" id="arCOG02431">
    <property type="taxonomic scope" value="Archaea"/>
</dbReference>
<proteinExistence type="predicted"/>
<dbReference type="OrthoDB" id="9570at2157"/>
<dbReference type="InterPro" id="IPR041164">
    <property type="entry name" value="LDcluster4"/>
</dbReference>
<accession>I3TFS0</accession>
<dbReference type="SUPFAM" id="SSF102405">
    <property type="entry name" value="MCP/YpsA-like"/>
    <property type="match status" value="1"/>
</dbReference>
<dbReference type="KEGG" id="thg:TCELL_1185"/>
<evidence type="ECO:0000313" key="2">
    <source>
        <dbReference type="Proteomes" id="UP000005270"/>
    </source>
</evidence>
<name>I3TFS0_THEC1</name>
<reference evidence="1 2" key="1">
    <citation type="journal article" date="2012" name="J. Bacteriol.">
        <title>Complete genome sequence of the hyperthermophilic cellulolytic Crenarchaeon 'Thermogladius cellulolyticus' 1633.</title>
        <authorList>
            <person name="Mardanov A.V."/>
            <person name="Kochetkova T.V."/>
            <person name="Beletsky A.V."/>
            <person name="Bonch-Osmolovskaya E.A."/>
            <person name="Ravin N.V."/>
            <person name="Skryabin K.G."/>
        </authorList>
    </citation>
    <scope>NUCLEOTIDE SEQUENCE [LARGE SCALE GENOMIC DNA]</scope>
    <source>
        <strain evidence="2">DSM 22663 / VKM B-2946 / 1633</strain>
    </source>
</reference>